<protein>
    <submittedName>
        <fullName evidence="2">Predicted protein</fullName>
    </submittedName>
</protein>
<feature type="region of interest" description="Disordered" evidence="1">
    <location>
        <begin position="61"/>
        <end position="114"/>
    </location>
</feature>
<dbReference type="AlphaFoldDB" id="F2D414"/>
<reference evidence="2" key="1">
    <citation type="journal article" date="2011" name="Plant Physiol.">
        <title>Comprehensive sequence analysis of 24,783 barley full-length cDNAs derived from 12 clone libraries.</title>
        <authorList>
            <person name="Matsumoto T."/>
            <person name="Tanaka T."/>
            <person name="Sakai H."/>
            <person name="Amano N."/>
            <person name="Kanamori H."/>
            <person name="Kurita K."/>
            <person name="Kikuta A."/>
            <person name="Kamiya K."/>
            <person name="Yamamoto M."/>
            <person name="Ikawa H."/>
            <person name="Fujii N."/>
            <person name="Hori K."/>
            <person name="Itoh T."/>
            <person name="Sato K."/>
        </authorList>
    </citation>
    <scope>NUCLEOTIDE SEQUENCE</scope>
    <source>
        <tissue evidence="2">Leaf</tissue>
    </source>
</reference>
<name>F2D414_HORVV</name>
<proteinExistence type="evidence at transcript level"/>
<evidence type="ECO:0000256" key="1">
    <source>
        <dbReference type="SAM" id="MobiDB-lite"/>
    </source>
</evidence>
<organism evidence="2">
    <name type="scientific">Hordeum vulgare subsp. vulgare</name>
    <name type="common">Domesticated barley</name>
    <dbReference type="NCBI Taxonomy" id="112509"/>
    <lineage>
        <taxon>Eukaryota</taxon>
        <taxon>Viridiplantae</taxon>
        <taxon>Streptophyta</taxon>
        <taxon>Embryophyta</taxon>
        <taxon>Tracheophyta</taxon>
        <taxon>Spermatophyta</taxon>
        <taxon>Magnoliopsida</taxon>
        <taxon>Liliopsida</taxon>
        <taxon>Poales</taxon>
        <taxon>Poaceae</taxon>
        <taxon>BOP clade</taxon>
        <taxon>Pooideae</taxon>
        <taxon>Triticodae</taxon>
        <taxon>Triticeae</taxon>
        <taxon>Hordeinae</taxon>
        <taxon>Hordeum</taxon>
    </lineage>
</organism>
<feature type="compositionally biased region" description="Basic and acidic residues" evidence="1">
    <location>
        <begin position="14"/>
        <end position="25"/>
    </location>
</feature>
<feature type="compositionally biased region" description="Basic and acidic residues" evidence="1">
    <location>
        <begin position="78"/>
        <end position="90"/>
    </location>
</feature>
<sequence>MVSVSQSFPLRFPGDGHTRDRDGRRTQVGVGSGGRRGRLDGGVVATHERRQKVLLAVAAPPCASTAGSLAPGLSGPGEDGRPGANLERKPAPLLSWRRAAGHPIQASSGEDRDH</sequence>
<feature type="region of interest" description="Disordered" evidence="1">
    <location>
        <begin position="1"/>
        <end position="44"/>
    </location>
</feature>
<evidence type="ECO:0000313" key="2">
    <source>
        <dbReference type="EMBL" id="BAJ89835.1"/>
    </source>
</evidence>
<accession>F2D414</accession>
<dbReference type="EMBL" id="AK358622">
    <property type="protein sequence ID" value="BAJ89835.1"/>
    <property type="molecule type" value="mRNA"/>
</dbReference>